<reference evidence="2" key="2">
    <citation type="submission" date="2021-02" db="EMBL/GenBank/DDBJ databases">
        <authorList>
            <person name="Kimball J.A."/>
            <person name="Haas M.W."/>
            <person name="Macchietto M."/>
            <person name="Kono T."/>
            <person name="Duquette J."/>
            <person name="Shao M."/>
        </authorList>
    </citation>
    <scope>NUCLEOTIDE SEQUENCE</scope>
    <source>
        <tissue evidence="2">Fresh leaf tissue</tissue>
    </source>
</reference>
<sequence>MLSWSRRSMWIDSYSRPPYSSPAPACALLTPPSYRLAGGSDLASLFPRGRHLAGRRGSPPATDPEEERRHHQQEARERPRDDPHGVL</sequence>
<reference evidence="2" key="1">
    <citation type="journal article" date="2021" name="bioRxiv">
        <title>Whole Genome Assembly and Annotation of Northern Wild Rice, Zizania palustris L., Supports a Whole Genome Duplication in the Zizania Genus.</title>
        <authorList>
            <person name="Haas M."/>
            <person name="Kono T."/>
            <person name="Macchietto M."/>
            <person name="Millas R."/>
            <person name="McGilp L."/>
            <person name="Shao M."/>
            <person name="Duquette J."/>
            <person name="Hirsch C.N."/>
            <person name="Kimball J."/>
        </authorList>
    </citation>
    <scope>NUCLEOTIDE SEQUENCE</scope>
    <source>
        <tissue evidence="2">Fresh leaf tissue</tissue>
    </source>
</reference>
<dbReference type="AlphaFoldDB" id="A0A8J5X142"/>
<feature type="compositionally biased region" description="Basic and acidic residues" evidence="1">
    <location>
        <begin position="66"/>
        <end position="87"/>
    </location>
</feature>
<gene>
    <name evidence="2" type="ORF">GUJ93_ZPchr0013g33899</name>
</gene>
<evidence type="ECO:0000313" key="2">
    <source>
        <dbReference type="EMBL" id="KAG8099617.1"/>
    </source>
</evidence>
<name>A0A8J5X142_ZIZPA</name>
<proteinExistence type="predicted"/>
<dbReference type="EMBL" id="JAAALK010000079">
    <property type="protein sequence ID" value="KAG8099617.1"/>
    <property type="molecule type" value="Genomic_DNA"/>
</dbReference>
<protein>
    <submittedName>
        <fullName evidence="2">Uncharacterized protein</fullName>
    </submittedName>
</protein>
<evidence type="ECO:0000313" key="3">
    <source>
        <dbReference type="Proteomes" id="UP000729402"/>
    </source>
</evidence>
<evidence type="ECO:0000256" key="1">
    <source>
        <dbReference type="SAM" id="MobiDB-lite"/>
    </source>
</evidence>
<feature type="region of interest" description="Disordered" evidence="1">
    <location>
        <begin position="48"/>
        <end position="87"/>
    </location>
</feature>
<accession>A0A8J5X142</accession>
<keyword evidence="3" id="KW-1185">Reference proteome</keyword>
<comment type="caution">
    <text evidence="2">The sequence shown here is derived from an EMBL/GenBank/DDBJ whole genome shotgun (WGS) entry which is preliminary data.</text>
</comment>
<dbReference type="Proteomes" id="UP000729402">
    <property type="component" value="Unassembled WGS sequence"/>
</dbReference>
<organism evidence="2 3">
    <name type="scientific">Zizania palustris</name>
    <name type="common">Northern wild rice</name>
    <dbReference type="NCBI Taxonomy" id="103762"/>
    <lineage>
        <taxon>Eukaryota</taxon>
        <taxon>Viridiplantae</taxon>
        <taxon>Streptophyta</taxon>
        <taxon>Embryophyta</taxon>
        <taxon>Tracheophyta</taxon>
        <taxon>Spermatophyta</taxon>
        <taxon>Magnoliopsida</taxon>
        <taxon>Liliopsida</taxon>
        <taxon>Poales</taxon>
        <taxon>Poaceae</taxon>
        <taxon>BOP clade</taxon>
        <taxon>Oryzoideae</taxon>
        <taxon>Oryzeae</taxon>
        <taxon>Zizaniinae</taxon>
        <taxon>Zizania</taxon>
    </lineage>
</organism>